<sequence>MRSYTVERVPPPSRPYLGRFLFFSFIGTLVLFNVVLLSYLVDVKSNASMSTVSVTHKGPNPTDPQFVKCLEEYTGKLDLLKCGVSVDVQLSETLELIQETYSEALKIVPLKWYHAQLGLESPTNCQKFLLPEHNDFTELVQAVVRELSSAQHAVDNLEFIEASKKLESIHSVRSVVAAKCKIWGMVSHTSDLVKRFETLVGMNDIEIATSTLWKILEALTFTKFTALLGKSNFEV</sequence>
<protein>
    <submittedName>
        <fullName evidence="2">Uncharacterized protein</fullName>
    </submittedName>
</protein>
<keyword evidence="1" id="KW-0812">Transmembrane</keyword>
<organism evidence="2 3">
    <name type="scientific">Candidozyma pseudohaemuli</name>
    <dbReference type="NCBI Taxonomy" id="418784"/>
    <lineage>
        <taxon>Eukaryota</taxon>
        <taxon>Fungi</taxon>
        <taxon>Dikarya</taxon>
        <taxon>Ascomycota</taxon>
        <taxon>Saccharomycotina</taxon>
        <taxon>Pichiomycetes</taxon>
        <taxon>Metschnikowiaceae</taxon>
        <taxon>Candidozyma</taxon>
    </lineage>
</organism>
<gene>
    <name evidence="2" type="ORF">C7M61_002931</name>
</gene>
<accession>A0A2P7YQX5</accession>
<dbReference type="Proteomes" id="UP000241107">
    <property type="component" value="Unassembled WGS sequence"/>
</dbReference>
<keyword evidence="3" id="KW-1185">Reference proteome</keyword>
<keyword evidence="1" id="KW-1133">Transmembrane helix</keyword>
<proteinExistence type="predicted"/>
<comment type="caution">
    <text evidence="2">The sequence shown here is derived from an EMBL/GenBank/DDBJ whole genome shotgun (WGS) entry which is preliminary data.</text>
</comment>
<name>A0A2P7YQX5_9ASCO</name>
<keyword evidence="1" id="KW-0472">Membrane</keyword>
<reference evidence="2 3" key="1">
    <citation type="submission" date="2018-03" db="EMBL/GenBank/DDBJ databases">
        <title>Candida pseudohaemulonii genome assembly and annotation.</title>
        <authorList>
            <person name="Munoz J.F."/>
            <person name="Gade L.G."/>
            <person name="Chow N.A."/>
            <person name="Litvintseva A.P."/>
            <person name="Loparev V.N."/>
            <person name="Cuomo C.A."/>
        </authorList>
    </citation>
    <scope>NUCLEOTIDE SEQUENCE [LARGE SCALE GENOMIC DNA]</scope>
    <source>
        <strain evidence="2 3">B12108</strain>
    </source>
</reference>
<dbReference type="GeneID" id="36566320"/>
<dbReference type="EMBL" id="PYFQ01000006">
    <property type="protein sequence ID" value="PSK38368.1"/>
    <property type="molecule type" value="Genomic_DNA"/>
</dbReference>
<feature type="transmembrane region" description="Helical" evidence="1">
    <location>
        <begin position="20"/>
        <end position="41"/>
    </location>
</feature>
<dbReference type="RefSeq" id="XP_024713693.1">
    <property type="nucleotide sequence ID" value="XM_024858287.1"/>
</dbReference>
<evidence type="ECO:0000256" key="1">
    <source>
        <dbReference type="SAM" id="Phobius"/>
    </source>
</evidence>
<evidence type="ECO:0000313" key="2">
    <source>
        <dbReference type="EMBL" id="PSK38368.1"/>
    </source>
</evidence>
<dbReference type="AlphaFoldDB" id="A0A2P7YQX5"/>
<dbReference type="VEuPathDB" id="FungiDB:C7M61_002931"/>
<evidence type="ECO:0000313" key="3">
    <source>
        <dbReference type="Proteomes" id="UP000241107"/>
    </source>
</evidence>
<dbReference type="OrthoDB" id="4082129at2759"/>